<keyword evidence="2" id="KW-1185">Reference proteome</keyword>
<protein>
    <submittedName>
        <fullName evidence="1">Uncharacterized protein</fullName>
    </submittedName>
</protein>
<dbReference type="AlphaFoldDB" id="A0A5N6Q4I4"/>
<evidence type="ECO:0000313" key="1">
    <source>
        <dbReference type="EMBL" id="KAD7478600.1"/>
    </source>
</evidence>
<comment type="caution">
    <text evidence="1">The sequence shown here is derived from an EMBL/GenBank/DDBJ whole genome shotgun (WGS) entry which is preliminary data.</text>
</comment>
<name>A0A5N6Q4I4_9ASTR</name>
<organism evidence="1 2">
    <name type="scientific">Mikania micrantha</name>
    <name type="common">bitter vine</name>
    <dbReference type="NCBI Taxonomy" id="192012"/>
    <lineage>
        <taxon>Eukaryota</taxon>
        <taxon>Viridiplantae</taxon>
        <taxon>Streptophyta</taxon>
        <taxon>Embryophyta</taxon>
        <taxon>Tracheophyta</taxon>
        <taxon>Spermatophyta</taxon>
        <taxon>Magnoliopsida</taxon>
        <taxon>eudicotyledons</taxon>
        <taxon>Gunneridae</taxon>
        <taxon>Pentapetalae</taxon>
        <taxon>asterids</taxon>
        <taxon>campanulids</taxon>
        <taxon>Asterales</taxon>
        <taxon>Asteraceae</taxon>
        <taxon>Asteroideae</taxon>
        <taxon>Heliantheae alliance</taxon>
        <taxon>Eupatorieae</taxon>
        <taxon>Mikania</taxon>
    </lineage>
</organism>
<dbReference type="Proteomes" id="UP000326396">
    <property type="component" value="Linkage Group LG1"/>
</dbReference>
<accession>A0A5N6Q4I4</accession>
<sequence length="79" mass="9139">MLHQWVSGITLSVLNVIKCKTIQRARVINRTNTWLESVSREMEKEFGGDGKRLSGFQSVIRFKKMDEWIYAYIGGTICL</sequence>
<reference evidence="1 2" key="1">
    <citation type="submission" date="2019-05" db="EMBL/GenBank/DDBJ databases">
        <title>Mikania micrantha, genome provides insights into the molecular mechanism of rapid growth.</title>
        <authorList>
            <person name="Liu B."/>
        </authorList>
    </citation>
    <scope>NUCLEOTIDE SEQUENCE [LARGE SCALE GENOMIC DNA]</scope>
    <source>
        <strain evidence="1">NLD-2019</strain>
        <tissue evidence="1">Leaf</tissue>
    </source>
</reference>
<proteinExistence type="predicted"/>
<evidence type="ECO:0000313" key="2">
    <source>
        <dbReference type="Proteomes" id="UP000326396"/>
    </source>
</evidence>
<gene>
    <name evidence="1" type="ORF">E3N88_01736</name>
</gene>
<dbReference type="EMBL" id="SZYD01000001">
    <property type="protein sequence ID" value="KAD7478600.1"/>
    <property type="molecule type" value="Genomic_DNA"/>
</dbReference>